<evidence type="ECO:0000259" key="2">
    <source>
        <dbReference type="PROSITE" id="PS51186"/>
    </source>
</evidence>
<sequence>MVDGDKASGSGEVHLDQFDPLFLHCKPNFDESRVHSLNFFDIHGSESPNDEEGDTSNVEGSGIVPPDGCDDTINEGGTTTATQIEDTITSEGNNQNAFNGEDQNVQMEAPPSLRSARHESVSFSVPVAPWGWGFEATTTFIQKKGKVLKEDRPNNPLFTNIQRDKYTILPPNAAIDDVIWDTRATPVRPATLRSFTKSPQQDTRSKPRIGEHDNHQVSVVGAIEVPVGVAPVSSTIHNPTVPGRRLSAIPSHPRTERRAPEPTMCGGVNAQSARWKTPRPERYAARRVRDEERKRVTRSQGGHVPARNPVFNGGLGGGPGWTKGTAGWTGTLRERALRRRAVQRHDEAVAPAERKSGEHTPSQGVTLCRQLRGTDADKSQGRRGHAPPTGTRKTVAAAKQARGKETRLLTDADQDEERVEPGKITCTFDDGISRLFGDYEARPAVTDEDFLKVSMLRADSLYGHLDNVETAIDLDTQNLQSDCSGDNFYCLIAAKKDKDQIDQIFGALDLKLEVYWQDTCIWPVKSQPELLLSEQPLDCYINNVVASKTTRRIGIASNLMGLAVDVAAWKGMTKAFLHVREANKAAVDCYSKQGFKIASGASRFGMLMMWKEI</sequence>
<feature type="region of interest" description="Disordered" evidence="1">
    <location>
        <begin position="91"/>
        <end position="112"/>
    </location>
</feature>
<evidence type="ECO:0000313" key="3">
    <source>
        <dbReference type="EMBL" id="PWA51267.1"/>
    </source>
</evidence>
<proteinExistence type="predicted"/>
<dbReference type="SUPFAM" id="SSF55729">
    <property type="entry name" value="Acyl-CoA N-acyltransferases (Nat)"/>
    <property type="match status" value="1"/>
</dbReference>
<dbReference type="InterPro" id="IPR016181">
    <property type="entry name" value="Acyl_CoA_acyltransferase"/>
</dbReference>
<feature type="domain" description="N-acetyltransferase" evidence="2">
    <location>
        <begin position="451"/>
        <end position="613"/>
    </location>
</feature>
<dbReference type="PANTHER" id="PTHR47426:SF3">
    <property type="entry name" value="GCN5-RELATED N-ACETYLTRANSFERASE 6, CHLOROPLASTIC"/>
    <property type="match status" value="1"/>
</dbReference>
<feature type="compositionally biased region" description="Basic and acidic residues" evidence="1">
    <location>
        <begin position="278"/>
        <end position="294"/>
    </location>
</feature>
<dbReference type="GO" id="GO:0016747">
    <property type="term" value="F:acyltransferase activity, transferring groups other than amino-acyl groups"/>
    <property type="evidence" value="ECO:0007669"/>
    <property type="project" value="InterPro"/>
</dbReference>
<dbReference type="PROSITE" id="PS51186">
    <property type="entry name" value="GNAT"/>
    <property type="match status" value="1"/>
</dbReference>
<gene>
    <name evidence="3" type="ORF">CTI12_AA464200</name>
</gene>
<protein>
    <recommendedName>
        <fullName evidence="2">N-acetyltransferase domain-containing protein</fullName>
    </recommendedName>
</protein>
<evidence type="ECO:0000256" key="1">
    <source>
        <dbReference type="SAM" id="MobiDB-lite"/>
    </source>
</evidence>
<dbReference type="EMBL" id="PKPP01008218">
    <property type="protein sequence ID" value="PWA51267.1"/>
    <property type="molecule type" value="Genomic_DNA"/>
</dbReference>
<dbReference type="Gene3D" id="3.40.630.30">
    <property type="match status" value="1"/>
</dbReference>
<organism evidence="3 4">
    <name type="scientific">Artemisia annua</name>
    <name type="common">Sweet wormwood</name>
    <dbReference type="NCBI Taxonomy" id="35608"/>
    <lineage>
        <taxon>Eukaryota</taxon>
        <taxon>Viridiplantae</taxon>
        <taxon>Streptophyta</taxon>
        <taxon>Embryophyta</taxon>
        <taxon>Tracheophyta</taxon>
        <taxon>Spermatophyta</taxon>
        <taxon>Magnoliopsida</taxon>
        <taxon>eudicotyledons</taxon>
        <taxon>Gunneridae</taxon>
        <taxon>Pentapetalae</taxon>
        <taxon>asterids</taxon>
        <taxon>campanulids</taxon>
        <taxon>Asterales</taxon>
        <taxon>Asteraceae</taxon>
        <taxon>Asteroideae</taxon>
        <taxon>Anthemideae</taxon>
        <taxon>Artemisiinae</taxon>
        <taxon>Artemisia</taxon>
    </lineage>
</organism>
<feature type="compositionally biased region" description="Basic and acidic residues" evidence="1">
    <location>
        <begin position="344"/>
        <end position="358"/>
    </location>
</feature>
<feature type="compositionally biased region" description="Polar residues" evidence="1">
    <location>
        <begin position="91"/>
        <end position="106"/>
    </location>
</feature>
<dbReference type="OrthoDB" id="41532at2759"/>
<evidence type="ECO:0000313" key="4">
    <source>
        <dbReference type="Proteomes" id="UP000245207"/>
    </source>
</evidence>
<keyword evidence="4" id="KW-1185">Reference proteome</keyword>
<feature type="region of interest" description="Disordered" evidence="1">
    <location>
        <begin position="44"/>
        <end position="77"/>
    </location>
</feature>
<name>A0A2U1LQJ6_ARTAN</name>
<feature type="region of interest" description="Disordered" evidence="1">
    <location>
        <begin position="344"/>
        <end position="404"/>
    </location>
</feature>
<comment type="caution">
    <text evidence="3">The sequence shown here is derived from an EMBL/GenBank/DDBJ whole genome shotgun (WGS) entry which is preliminary data.</text>
</comment>
<dbReference type="Pfam" id="PF00583">
    <property type="entry name" value="Acetyltransf_1"/>
    <property type="match status" value="1"/>
</dbReference>
<dbReference type="PANTHER" id="PTHR47426">
    <property type="entry name" value="ACYL-COA N-ACYLTRANSFERASES (NAT) SUPERFAMILY PROTEIN"/>
    <property type="match status" value="1"/>
</dbReference>
<dbReference type="Proteomes" id="UP000245207">
    <property type="component" value="Unassembled WGS sequence"/>
</dbReference>
<dbReference type="AlphaFoldDB" id="A0A2U1LQJ6"/>
<reference evidence="3 4" key="1">
    <citation type="journal article" date="2018" name="Mol. Plant">
        <title>The genome of Artemisia annua provides insight into the evolution of Asteraceae family and artemisinin biosynthesis.</title>
        <authorList>
            <person name="Shen Q."/>
            <person name="Zhang L."/>
            <person name="Liao Z."/>
            <person name="Wang S."/>
            <person name="Yan T."/>
            <person name="Shi P."/>
            <person name="Liu M."/>
            <person name="Fu X."/>
            <person name="Pan Q."/>
            <person name="Wang Y."/>
            <person name="Lv Z."/>
            <person name="Lu X."/>
            <person name="Zhang F."/>
            <person name="Jiang W."/>
            <person name="Ma Y."/>
            <person name="Chen M."/>
            <person name="Hao X."/>
            <person name="Li L."/>
            <person name="Tang Y."/>
            <person name="Lv G."/>
            <person name="Zhou Y."/>
            <person name="Sun X."/>
            <person name="Brodelius P.E."/>
            <person name="Rose J.K.C."/>
            <person name="Tang K."/>
        </authorList>
    </citation>
    <scope>NUCLEOTIDE SEQUENCE [LARGE SCALE GENOMIC DNA]</scope>
    <source>
        <strain evidence="4">cv. Huhao1</strain>
        <tissue evidence="3">Leaf</tissue>
    </source>
</reference>
<feature type="region of interest" description="Disordered" evidence="1">
    <location>
        <begin position="234"/>
        <end position="326"/>
    </location>
</feature>
<accession>A0A2U1LQJ6</accession>
<dbReference type="STRING" id="35608.A0A2U1LQJ6"/>
<dbReference type="InterPro" id="IPR000182">
    <property type="entry name" value="GNAT_dom"/>
</dbReference>